<proteinExistence type="predicted"/>
<accession>A0ABM6PKA4</accession>
<keyword evidence="2" id="KW-0812">Transmembrane</keyword>
<feature type="region of interest" description="Disordered" evidence="1">
    <location>
        <begin position="1"/>
        <end position="39"/>
    </location>
</feature>
<gene>
    <name evidence="3" type="ORF">COP05_01645</name>
</gene>
<sequence length="163" mass="16490">MGHRGSTRNVARRRANPRGHISARGECAHTPRTTPRKERAVRAGVCEERGNATATALGAIAIVSAILTVLVGLGIVHHGRSLAASAAELSALSAADALAGGGATSGACEIALEVAERHGALLQSCNVSGLEAHVTVTVRVHVPLLGNQLLTEAARAGPAPAEP</sequence>
<reference evidence="3 4" key="1">
    <citation type="journal article" date="2016" name="Int. J. Syst. Evol. Microbiol.">
        <title>Dermabacter jinjuensis sp. nov., a novel species of the genus Dermabacter isolated from a clinical specimen.</title>
        <authorList>
            <person name="Park Y.K."/>
            <person name="Lee K.M."/>
            <person name="Lee W.K."/>
            <person name="Cho M.J."/>
            <person name="Lee H.S."/>
            <person name="Cho Y.G."/>
            <person name="Lee Y.C."/>
            <person name="Lee W.K."/>
            <person name="Seong W.K."/>
            <person name="Hwang K.J."/>
        </authorList>
    </citation>
    <scope>NUCLEOTIDE SEQUENCE [LARGE SCALE GENOMIC DNA]</scope>
    <source>
        <strain evidence="3 4">32T</strain>
    </source>
</reference>
<feature type="compositionally biased region" description="Basic residues" evidence="1">
    <location>
        <begin position="1"/>
        <end position="17"/>
    </location>
</feature>
<protein>
    <recommendedName>
        <fullName evidence="5">Helicase</fullName>
    </recommendedName>
</protein>
<dbReference type="InterPro" id="IPR021202">
    <property type="entry name" value="Rv3654c-like"/>
</dbReference>
<name>A0ABM6PKA4_9MICO</name>
<evidence type="ECO:0000256" key="1">
    <source>
        <dbReference type="SAM" id="MobiDB-lite"/>
    </source>
</evidence>
<evidence type="ECO:0000256" key="2">
    <source>
        <dbReference type="SAM" id="Phobius"/>
    </source>
</evidence>
<keyword evidence="4" id="KW-1185">Reference proteome</keyword>
<keyword evidence="2" id="KW-1133">Transmembrane helix</keyword>
<dbReference type="Proteomes" id="UP000815698">
    <property type="component" value="Chromosome"/>
</dbReference>
<keyword evidence="2" id="KW-0472">Membrane</keyword>
<dbReference type="EMBL" id="CP023482">
    <property type="protein sequence ID" value="ATH95937.1"/>
    <property type="molecule type" value="Genomic_DNA"/>
</dbReference>
<evidence type="ECO:0000313" key="3">
    <source>
        <dbReference type="EMBL" id="ATH95937.1"/>
    </source>
</evidence>
<evidence type="ECO:0000313" key="4">
    <source>
        <dbReference type="Proteomes" id="UP000815698"/>
    </source>
</evidence>
<dbReference type="NCBIfam" id="TIGR03816">
    <property type="entry name" value="tadE_like_DECH"/>
    <property type="match status" value="1"/>
</dbReference>
<feature type="transmembrane region" description="Helical" evidence="2">
    <location>
        <begin position="56"/>
        <end position="76"/>
    </location>
</feature>
<evidence type="ECO:0008006" key="5">
    <source>
        <dbReference type="Google" id="ProtNLM"/>
    </source>
</evidence>
<organism evidence="3 4">
    <name type="scientific">Dermabacter jinjuensis</name>
    <dbReference type="NCBI Taxonomy" id="1667168"/>
    <lineage>
        <taxon>Bacteria</taxon>
        <taxon>Bacillati</taxon>
        <taxon>Actinomycetota</taxon>
        <taxon>Actinomycetes</taxon>
        <taxon>Micrococcales</taxon>
        <taxon>Dermabacteraceae</taxon>
        <taxon>Dermabacter</taxon>
    </lineage>
</organism>